<name>A0A6A6IT32_9PLEO</name>
<keyword evidence="3" id="KW-1185">Reference proteome</keyword>
<dbReference type="Proteomes" id="UP000800094">
    <property type="component" value="Unassembled WGS sequence"/>
</dbReference>
<reference evidence="2" key="1">
    <citation type="journal article" date="2020" name="Stud. Mycol.">
        <title>101 Dothideomycetes genomes: a test case for predicting lifestyles and emergence of pathogens.</title>
        <authorList>
            <person name="Haridas S."/>
            <person name="Albert R."/>
            <person name="Binder M."/>
            <person name="Bloem J."/>
            <person name="Labutti K."/>
            <person name="Salamov A."/>
            <person name="Andreopoulos B."/>
            <person name="Baker S."/>
            <person name="Barry K."/>
            <person name="Bills G."/>
            <person name="Bluhm B."/>
            <person name="Cannon C."/>
            <person name="Castanera R."/>
            <person name="Culley D."/>
            <person name="Daum C."/>
            <person name="Ezra D."/>
            <person name="Gonzalez J."/>
            <person name="Henrissat B."/>
            <person name="Kuo A."/>
            <person name="Liang C."/>
            <person name="Lipzen A."/>
            <person name="Lutzoni F."/>
            <person name="Magnuson J."/>
            <person name="Mondo S."/>
            <person name="Nolan M."/>
            <person name="Ohm R."/>
            <person name="Pangilinan J."/>
            <person name="Park H.-J."/>
            <person name="Ramirez L."/>
            <person name="Alfaro M."/>
            <person name="Sun H."/>
            <person name="Tritt A."/>
            <person name="Yoshinaga Y."/>
            <person name="Zwiers L.-H."/>
            <person name="Turgeon B."/>
            <person name="Goodwin S."/>
            <person name="Spatafora J."/>
            <person name="Crous P."/>
            <person name="Grigoriev I."/>
        </authorList>
    </citation>
    <scope>NUCLEOTIDE SEQUENCE</scope>
    <source>
        <strain evidence="2">CBS 122368</strain>
    </source>
</reference>
<organism evidence="2 3">
    <name type="scientific">Trematosphaeria pertusa</name>
    <dbReference type="NCBI Taxonomy" id="390896"/>
    <lineage>
        <taxon>Eukaryota</taxon>
        <taxon>Fungi</taxon>
        <taxon>Dikarya</taxon>
        <taxon>Ascomycota</taxon>
        <taxon>Pezizomycotina</taxon>
        <taxon>Dothideomycetes</taxon>
        <taxon>Pleosporomycetidae</taxon>
        <taxon>Pleosporales</taxon>
        <taxon>Massarineae</taxon>
        <taxon>Trematosphaeriaceae</taxon>
        <taxon>Trematosphaeria</taxon>
    </lineage>
</organism>
<protein>
    <submittedName>
        <fullName evidence="2">Uncharacterized protein</fullName>
    </submittedName>
</protein>
<dbReference type="EMBL" id="ML987191">
    <property type="protein sequence ID" value="KAF2252992.1"/>
    <property type="molecule type" value="Genomic_DNA"/>
</dbReference>
<proteinExistence type="predicted"/>
<evidence type="ECO:0000313" key="2">
    <source>
        <dbReference type="EMBL" id="KAF2252992.1"/>
    </source>
</evidence>
<evidence type="ECO:0000256" key="1">
    <source>
        <dbReference type="SAM" id="MobiDB-lite"/>
    </source>
</evidence>
<dbReference type="GeneID" id="54579887"/>
<dbReference type="RefSeq" id="XP_033687996.1">
    <property type="nucleotide sequence ID" value="XM_033826557.1"/>
</dbReference>
<feature type="region of interest" description="Disordered" evidence="1">
    <location>
        <begin position="122"/>
        <end position="141"/>
    </location>
</feature>
<gene>
    <name evidence="2" type="ORF">BU26DRAFT_501260</name>
</gene>
<accession>A0A6A6IT32</accession>
<dbReference type="AlphaFoldDB" id="A0A6A6IT32"/>
<evidence type="ECO:0000313" key="3">
    <source>
        <dbReference type="Proteomes" id="UP000800094"/>
    </source>
</evidence>
<sequence length="185" mass="20537">MIVYSLICGLEWSRTLHLNGSAHRPSAKHCNRKGTPGATWSRAAMEIEIGVQDFDGCSYSVAKDRARANLDYKKADLHWPHQMNGLFHRAILDEGQEIRHMSKEIGTSIIWIASTLPKAPGLGPGRKRKPWNSLRSSRATPQALARPNLPCAAKMCGFPYPHRLVTSSSGYTLPPLRAWQLPACP</sequence>